<reference evidence="1" key="1">
    <citation type="submission" date="2020-05" db="EMBL/GenBank/DDBJ databases">
        <authorList>
            <person name="Chiriac C."/>
            <person name="Salcher M."/>
            <person name="Ghai R."/>
            <person name="Kavagutti S V."/>
        </authorList>
    </citation>
    <scope>NUCLEOTIDE SEQUENCE</scope>
</reference>
<organism evidence="1">
    <name type="scientific">freshwater metagenome</name>
    <dbReference type="NCBI Taxonomy" id="449393"/>
    <lineage>
        <taxon>unclassified sequences</taxon>
        <taxon>metagenomes</taxon>
        <taxon>ecological metagenomes</taxon>
    </lineage>
</organism>
<gene>
    <name evidence="1" type="ORF">UFOPK3543_02649</name>
    <name evidence="2" type="ORF">UFOPK3967_01310</name>
</gene>
<sequence>MATVDPNLANIGGITMPTAVAVSVIGSIQVVCVHTNRPVTNTQFDGWTAQHAALALVWPSR</sequence>
<name>A0A6J7IKN0_9ZZZZ</name>
<evidence type="ECO:0000313" key="2">
    <source>
        <dbReference type="EMBL" id="CAB4995702.1"/>
    </source>
</evidence>
<evidence type="ECO:0000313" key="1">
    <source>
        <dbReference type="EMBL" id="CAB4930892.1"/>
    </source>
</evidence>
<dbReference type="AlphaFoldDB" id="A0A6J7IKN0"/>
<proteinExistence type="predicted"/>
<dbReference type="EMBL" id="CAFBOS010000070">
    <property type="protein sequence ID" value="CAB4995702.1"/>
    <property type="molecule type" value="Genomic_DNA"/>
</dbReference>
<accession>A0A6J7IKN0</accession>
<dbReference type="EMBL" id="CAFBMH010000141">
    <property type="protein sequence ID" value="CAB4930892.1"/>
    <property type="molecule type" value="Genomic_DNA"/>
</dbReference>
<protein>
    <submittedName>
        <fullName evidence="1">Unannotated protein</fullName>
    </submittedName>
</protein>